<gene>
    <name evidence="2" type="ORF">N825_04495</name>
</gene>
<feature type="domain" description="Methyltransferase FkbM" evidence="1">
    <location>
        <begin position="32"/>
        <end position="201"/>
    </location>
</feature>
<dbReference type="Proteomes" id="UP000019486">
    <property type="component" value="Unassembled WGS sequence"/>
</dbReference>
<dbReference type="RefSeq" id="WP_051512405.1">
    <property type="nucleotide sequence ID" value="NZ_AVFL01000010.1"/>
</dbReference>
<keyword evidence="2" id="KW-0808">Transferase</keyword>
<organism evidence="2 3">
    <name type="scientific">Skermanella stibiiresistens SB22</name>
    <dbReference type="NCBI Taxonomy" id="1385369"/>
    <lineage>
        <taxon>Bacteria</taxon>
        <taxon>Pseudomonadati</taxon>
        <taxon>Pseudomonadota</taxon>
        <taxon>Alphaproteobacteria</taxon>
        <taxon>Rhodospirillales</taxon>
        <taxon>Azospirillaceae</taxon>
        <taxon>Skermanella</taxon>
    </lineage>
</organism>
<dbReference type="Gene3D" id="3.40.50.150">
    <property type="entry name" value="Vaccinia Virus protein VP39"/>
    <property type="match status" value="1"/>
</dbReference>
<reference evidence="2 3" key="1">
    <citation type="submission" date="2013-08" db="EMBL/GenBank/DDBJ databases">
        <title>The genome sequence of Skermanella stibiiresistens.</title>
        <authorList>
            <person name="Zhu W."/>
            <person name="Wang G."/>
        </authorList>
    </citation>
    <scope>NUCLEOTIDE SEQUENCE [LARGE SCALE GENOMIC DNA]</scope>
    <source>
        <strain evidence="2 3">SB22</strain>
    </source>
</reference>
<dbReference type="GO" id="GO:0032259">
    <property type="term" value="P:methylation"/>
    <property type="evidence" value="ECO:0007669"/>
    <property type="project" value="UniProtKB-KW"/>
</dbReference>
<keyword evidence="2" id="KW-0489">Methyltransferase</keyword>
<evidence type="ECO:0000313" key="2">
    <source>
        <dbReference type="EMBL" id="EWY39773.1"/>
    </source>
</evidence>
<keyword evidence="3" id="KW-1185">Reference proteome</keyword>
<evidence type="ECO:0000259" key="1">
    <source>
        <dbReference type="Pfam" id="PF05050"/>
    </source>
</evidence>
<accession>W9H7J8</accession>
<dbReference type="InterPro" id="IPR029063">
    <property type="entry name" value="SAM-dependent_MTases_sf"/>
</dbReference>
<dbReference type="OrthoDB" id="292760at2"/>
<dbReference type="SUPFAM" id="SSF53335">
    <property type="entry name" value="S-adenosyl-L-methionine-dependent methyltransferases"/>
    <property type="match status" value="1"/>
</dbReference>
<dbReference type="GO" id="GO:0008171">
    <property type="term" value="F:O-methyltransferase activity"/>
    <property type="evidence" value="ECO:0007669"/>
    <property type="project" value="TreeGrafter"/>
</dbReference>
<dbReference type="NCBIfam" id="TIGR01444">
    <property type="entry name" value="fkbM_fam"/>
    <property type="match status" value="1"/>
</dbReference>
<sequence>MTADTSPGTGVSKETRSLVRILEHHGITLVLDVGANVGQYATRLRQGGWGGRIVSFEPLPEARQALAPASAQDPLWEIAPAAALGATEGTVTLNVSPESDMSSTLPFRPEMGDLLDSAAYTSAIEVPLTRLDHVFDDHATPADRVFLKIDTQGTESAVLRGVSGRLDRIQGIQLELSLVPVYQGEADYLAMIATMTELGFQPTLFIPGYFNRRTARLISMDGIFTRTAG</sequence>
<dbReference type="Pfam" id="PF05050">
    <property type="entry name" value="Methyltransf_21"/>
    <property type="match status" value="1"/>
</dbReference>
<protein>
    <submittedName>
        <fullName evidence="2">FkbM family methyltransferase</fullName>
    </submittedName>
</protein>
<dbReference type="AlphaFoldDB" id="W9H7J8"/>
<dbReference type="STRING" id="1385369.N825_04495"/>
<name>W9H7J8_9PROT</name>
<dbReference type="InterPro" id="IPR006342">
    <property type="entry name" value="FkbM_mtfrase"/>
</dbReference>
<proteinExistence type="predicted"/>
<dbReference type="InterPro" id="IPR053188">
    <property type="entry name" value="FkbM_Methyltransferase"/>
</dbReference>
<dbReference type="PANTHER" id="PTHR36973">
    <property type="entry name" value="SLL1456 PROTEIN-RELATED"/>
    <property type="match status" value="1"/>
</dbReference>
<dbReference type="PATRIC" id="fig|1385369.3.peg.3126"/>
<comment type="caution">
    <text evidence="2">The sequence shown here is derived from an EMBL/GenBank/DDBJ whole genome shotgun (WGS) entry which is preliminary data.</text>
</comment>
<evidence type="ECO:0000313" key="3">
    <source>
        <dbReference type="Proteomes" id="UP000019486"/>
    </source>
</evidence>
<dbReference type="PANTHER" id="PTHR36973:SF4">
    <property type="entry name" value="NODULATION PROTEIN"/>
    <property type="match status" value="1"/>
</dbReference>
<dbReference type="EMBL" id="AVFL01000010">
    <property type="protein sequence ID" value="EWY39773.1"/>
    <property type="molecule type" value="Genomic_DNA"/>
</dbReference>